<dbReference type="Pfam" id="PF08240">
    <property type="entry name" value="ADH_N"/>
    <property type="match status" value="1"/>
</dbReference>
<keyword evidence="3" id="KW-0560">Oxidoreductase</keyword>
<dbReference type="InterPro" id="IPR036291">
    <property type="entry name" value="NAD(P)-bd_dom_sf"/>
</dbReference>
<evidence type="ECO:0000256" key="2">
    <source>
        <dbReference type="ARBA" id="ARBA00022833"/>
    </source>
</evidence>
<dbReference type="RefSeq" id="WP_150356631.1">
    <property type="nucleotide sequence ID" value="NZ_JAJJPB010000016.1"/>
</dbReference>
<comment type="cofactor">
    <cofactor evidence="4">
        <name>Zn(2+)</name>
        <dbReference type="ChEBI" id="CHEBI:29105"/>
    </cofactor>
</comment>
<name>A0ABS8N7I9_9CLOT</name>
<dbReference type="Pfam" id="PF00107">
    <property type="entry name" value="ADH_zinc_N"/>
    <property type="match status" value="1"/>
</dbReference>
<dbReference type="Proteomes" id="UP001165422">
    <property type="component" value="Unassembled WGS sequence"/>
</dbReference>
<dbReference type="PANTHER" id="PTHR43401:SF2">
    <property type="entry name" value="L-THREONINE 3-DEHYDROGENASE"/>
    <property type="match status" value="1"/>
</dbReference>
<gene>
    <name evidence="6" type="ORF">LN736_12355</name>
</gene>
<dbReference type="SMART" id="SM00829">
    <property type="entry name" value="PKS_ER"/>
    <property type="match status" value="1"/>
</dbReference>
<evidence type="ECO:0000256" key="4">
    <source>
        <dbReference type="RuleBase" id="RU361277"/>
    </source>
</evidence>
<keyword evidence="7" id="KW-1185">Reference proteome</keyword>
<keyword evidence="2 4" id="KW-0862">Zinc</keyword>
<dbReference type="Gene3D" id="3.90.180.10">
    <property type="entry name" value="Medium-chain alcohol dehydrogenases, catalytic domain"/>
    <property type="match status" value="1"/>
</dbReference>
<dbReference type="InterPro" id="IPR020843">
    <property type="entry name" value="ER"/>
</dbReference>
<feature type="domain" description="Enoyl reductase (ER)" evidence="5">
    <location>
        <begin position="13"/>
        <end position="347"/>
    </location>
</feature>
<dbReference type="SUPFAM" id="SSF50129">
    <property type="entry name" value="GroES-like"/>
    <property type="match status" value="1"/>
</dbReference>
<dbReference type="SUPFAM" id="SSF51735">
    <property type="entry name" value="NAD(P)-binding Rossmann-fold domains"/>
    <property type="match status" value="1"/>
</dbReference>
<organism evidence="6 7">
    <name type="scientific">Clostridium aromativorans</name>
    <dbReference type="NCBI Taxonomy" id="2836848"/>
    <lineage>
        <taxon>Bacteria</taxon>
        <taxon>Bacillati</taxon>
        <taxon>Bacillota</taxon>
        <taxon>Clostridia</taxon>
        <taxon>Eubacteriales</taxon>
        <taxon>Clostridiaceae</taxon>
        <taxon>Clostridium</taxon>
    </lineage>
</organism>
<dbReference type="Gene3D" id="3.40.50.720">
    <property type="entry name" value="NAD(P)-binding Rossmann-like Domain"/>
    <property type="match status" value="1"/>
</dbReference>
<sequence length="349" mass="37582">MKGNMDAILKTKGAPKSVEFASVPIPQITPDQVLVRIKASGICGTDHSLYHWSEAIASSYDLSFPAIFGHEFSGVIAEVGSQVEGIKVGERVTVNPIIYCGKCSYCAEGNIEVCDNRPFLGTDYDGGFAQYVAVRAVNIIKLPDTVSFKSGALMEPLCVAIHAVDRVKPEFGDSVVVMGPGAIGLLMLLVLKNMGVGKVIVAGTSADKERLEMAKTLGADYILNTQDEGAVKKVKDLTGSKGADVIFDATGHNSAIQMAVQMITKRGRIGVTGLPPRPSELMMTQIAMNEISIIGNRAYERKNWLQACKMIDQGLNIEAIGTHTMPLKDFEKGIDLIDQKKGLRIILQP</sequence>
<evidence type="ECO:0000256" key="1">
    <source>
        <dbReference type="ARBA" id="ARBA00022723"/>
    </source>
</evidence>
<dbReference type="InterPro" id="IPR002328">
    <property type="entry name" value="ADH_Zn_CS"/>
</dbReference>
<evidence type="ECO:0000313" key="6">
    <source>
        <dbReference type="EMBL" id="MCC9295651.1"/>
    </source>
</evidence>
<dbReference type="InterPro" id="IPR011032">
    <property type="entry name" value="GroES-like_sf"/>
</dbReference>
<comment type="similarity">
    <text evidence="4">Belongs to the zinc-containing alcohol dehydrogenase family.</text>
</comment>
<evidence type="ECO:0000259" key="5">
    <source>
        <dbReference type="SMART" id="SM00829"/>
    </source>
</evidence>
<accession>A0ABS8N7I9</accession>
<dbReference type="EMBL" id="JAJJPB010000016">
    <property type="protein sequence ID" value="MCC9295651.1"/>
    <property type="molecule type" value="Genomic_DNA"/>
</dbReference>
<keyword evidence="1 4" id="KW-0479">Metal-binding</keyword>
<dbReference type="InterPro" id="IPR050129">
    <property type="entry name" value="Zn_alcohol_dh"/>
</dbReference>
<proteinExistence type="inferred from homology"/>
<evidence type="ECO:0000313" key="7">
    <source>
        <dbReference type="Proteomes" id="UP001165422"/>
    </source>
</evidence>
<protein>
    <submittedName>
        <fullName evidence="6">Alcohol dehydrogenase catalytic domain-containing protein</fullName>
    </submittedName>
</protein>
<reference evidence="6" key="1">
    <citation type="submission" date="2021-11" db="EMBL/GenBank/DDBJ databases">
        <authorList>
            <person name="Qingchun L."/>
            <person name="Dong Z."/>
            <person name="Zongwei Q."/>
            <person name="Jia Z."/>
            <person name="Duotao L."/>
        </authorList>
    </citation>
    <scope>NUCLEOTIDE SEQUENCE</scope>
    <source>
        <strain evidence="6">WLY-B-L2</strain>
    </source>
</reference>
<evidence type="ECO:0000256" key="3">
    <source>
        <dbReference type="ARBA" id="ARBA00023002"/>
    </source>
</evidence>
<dbReference type="PROSITE" id="PS00059">
    <property type="entry name" value="ADH_ZINC"/>
    <property type="match status" value="1"/>
</dbReference>
<dbReference type="InterPro" id="IPR013154">
    <property type="entry name" value="ADH-like_N"/>
</dbReference>
<dbReference type="PANTHER" id="PTHR43401">
    <property type="entry name" value="L-THREONINE 3-DEHYDROGENASE"/>
    <property type="match status" value="1"/>
</dbReference>
<dbReference type="InterPro" id="IPR013149">
    <property type="entry name" value="ADH-like_C"/>
</dbReference>
<comment type="caution">
    <text evidence="6">The sequence shown here is derived from an EMBL/GenBank/DDBJ whole genome shotgun (WGS) entry which is preliminary data.</text>
</comment>